<organism evidence="8 9">
    <name type="scientific">Prevotella melaninogenica</name>
    <dbReference type="NCBI Taxonomy" id="28132"/>
    <lineage>
        <taxon>Bacteria</taxon>
        <taxon>Pseudomonadati</taxon>
        <taxon>Bacteroidota</taxon>
        <taxon>Bacteroidia</taxon>
        <taxon>Bacteroidales</taxon>
        <taxon>Prevotellaceae</taxon>
        <taxon>Prevotella</taxon>
    </lineage>
</organism>
<evidence type="ECO:0000259" key="6">
    <source>
        <dbReference type="Pfam" id="PF07980"/>
    </source>
</evidence>
<sequence>MKHIISNILKGGLPILCLGMTVTSCNDFLDRPPLDQVPPTSYYLTADQLGTFPINYYTTIFRNNSGWWAGVATFDDGTDNQAARGGNTAMFLQDQWKVPTSGGIGMNNIRNVNKFINENEPKIAEGKVSGDANLINQYMGEAYFIRAMLYYGKLQTYGDFPIQLTELKPEDDLVSPNKRQPRNLVARQILSDMDKAIDKLQVNFANKVRINKYAALAMKSRIALYEATFEKYHRGSGRVPGDANWPGKNKEWNKNFTINQDDEVNYFLDQAIDAAKKVCDAVPLKTKNSHVMNPSIVGLYNGWNAYYDMFASPDLSKYPEVLLWRQFNSDINVAHLTSNKLRGGAATGWTRGLVESFLMKNGLPIYAASSGYNGDTTIDMVKKDRDERLQLFLFGESDILGIDQKSIDLVNEKRPAGTAPIDKIKFNVAGLFATDQACRDVTGYRQRKFYNYDPAMQLGQTFSDVDGQIIIRVEEAMLNYIEASYLRKGSLDATATGYWTALRERAGITAPISTTIAATDMTKEADVNRPSYDWAAFSAGKPVDATLYSIRRERRSEFAGEGLRNDDLIRWASLDQVKNYQVEGINFWDQTYQNASFVNDKGVSLIIADGSAKATMSAKELTKYIRPYQIQKTNNILYNGYTFYQAHYLYPFSYQEMQLCSPDGTAENSNLYQNIYWPVEANGEALK</sequence>
<dbReference type="Pfam" id="PF07980">
    <property type="entry name" value="SusD_RagB"/>
    <property type="match status" value="1"/>
</dbReference>
<reference evidence="8 9" key="1">
    <citation type="submission" date="2021-03" db="EMBL/GenBank/DDBJ databases">
        <title>Human Oral Microbial Genomes.</title>
        <authorList>
            <person name="Johnston C.D."/>
            <person name="Chen T."/>
            <person name="Dewhirst F.E."/>
        </authorList>
    </citation>
    <scope>NUCLEOTIDE SEQUENCE [LARGE SCALE GENOMIC DNA]</scope>
    <source>
        <strain evidence="8 9">F0054</strain>
    </source>
</reference>
<evidence type="ECO:0000256" key="5">
    <source>
        <dbReference type="ARBA" id="ARBA00023237"/>
    </source>
</evidence>
<dbReference type="Proteomes" id="UP000682195">
    <property type="component" value="Chromosome 2"/>
</dbReference>
<protein>
    <submittedName>
        <fullName evidence="8">RagB/SusD family nutrient uptake outer membrane protein</fullName>
    </submittedName>
</protein>
<dbReference type="Pfam" id="PF14322">
    <property type="entry name" value="SusD-like_3"/>
    <property type="match status" value="1"/>
</dbReference>
<evidence type="ECO:0000313" key="9">
    <source>
        <dbReference type="Proteomes" id="UP000682195"/>
    </source>
</evidence>
<proteinExistence type="inferred from homology"/>
<dbReference type="InterPro" id="IPR012944">
    <property type="entry name" value="SusD_RagB_dom"/>
</dbReference>
<accession>A0ABX7XRR6</accession>
<keyword evidence="9" id="KW-1185">Reference proteome</keyword>
<feature type="domain" description="RagB/SusD" evidence="6">
    <location>
        <begin position="337"/>
        <end position="677"/>
    </location>
</feature>
<dbReference type="RefSeq" id="WP_211808291.1">
    <property type="nucleotide sequence ID" value="NZ_CP072362.1"/>
</dbReference>
<keyword evidence="5" id="KW-0998">Cell outer membrane</keyword>
<keyword evidence="4" id="KW-0472">Membrane</keyword>
<gene>
    <name evidence="8" type="ORF">J5A58_11725</name>
</gene>
<feature type="domain" description="SusD-like N-terminal" evidence="7">
    <location>
        <begin position="134"/>
        <end position="224"/>
    </location>
</feature>
<dbReference type="PROSITE" id="PS51257">
    <property type="entry name" value="PROKAR_LIPOPROTEIN"/>
    <property type="match status" value="1"/>
</dbReference>
<dbReference type="EMBL" id="CP072362">
    <property type="protein sequence ID" value="QUB76391.1"/>
    <property type="molecule type" value="Genomic_DNA"/>
</dbReference>
<evidence type="ECO:0000256" key="1">
    <source>
        <dbReference type="ARBA" id="ARBA00004442"/>
    </source>
</evidence>
<dbReference type="Gene3D" id="1.25.40.390">
    <property type="match status" value="1"/>
</dbReference>
<dbReference type="SUPFAM" id="SSF48452">
    <property type="entry name" value="TPR-like"/>
    <property type="match status" value="1"/>
</dbReference>
<dbReference type="InterPro" id="IPR011990">
    <property type="entry name" value="TPR-like_helical_dom_sf"/>
</dbReference>
<keyword evidence="3" id="KW-0732">Signal</keyword>
<name>A0ABX7XRR6_9BACT</name>
<evidence type="ECO:0000256" key="3">
    <source>
        <dbReference type="ARBA" id="ARBA00022729"/>
    </source>
</evidence>
<evidence type="ECO:0000313" key="8">
    <source>
        <dbReference type="EMBL" id="QUB76391.1"/>
    </source>
</evidence>
<evidence type="ECO:0000256" key="2">
    <source>
        <dbReference type="ARBA" id="ARBA00006275"/>
    </source>
</evidence>
<comment type="similarity">
    <text evidence="2">Belongs to the SusD family.</text>
</comment>
<evidence type="ECO:0000259" key="7">
    <source>
        <dbReference type="Pfam" id="PF14322"/>
    </source>
</evidence>
<evidence type="ECO:0000256" key="4">
    <source>
        <dbReference type="ARBA" id="ARBA00023136"/>
    </source>
</evidence>
<comment type="subcellular location">
    <subcellularLocation>
        <location evidence="1">Cell outer membrane</location>
    </subcellularLocation>
</comment>
<dbReference type="InterPro" id="IPR033985">
    <property type="entry name" value="SusD-like_N"/>
</dbReference>